<feature type="transmembrane region" description="Helical" evidence="6">
    <location>
        <begin position="95"/>
        <end position="115"/>
    </location>
</feature>
<dbReference type="GO" id="GO:0005886">
    <property type="term" value="C:plasma membrane"/>
    <property type="evidence" value="ECO:0007669"/>
    <property type="project" value="UniProtKB-SubCell"/>
</dbReference>
<feature type="transmembrane region" description="Helical" evidence="6">
    <location>
        <begin position="36"/>
        <end position="59"/>
    </location>
</feature>
<keyword evidence="2" id="KW-1003">Cell membrane</keyword>
<dbReference type="PANTHER" id="PTHR23513">
    <property type="entry name" value="INTEGRAL MEMBRANE EFFLUX PROTEIN-RELATED"/>
    <property type="match status" value="1"/>
</dbReference>
<gene>
    <name evidence="7" type="ORF">FC23_GL001162</name>
</gene>
<organism evidence="7 8">
    <name type="scientific">Lactobacillus psittaci DSM 15354</name>
    <dbReference type="NCBI Taxonomy" id="1122152"/>
    <lineage>
        <taxon>Bacteria</taxon>
        <taxon>Bacillati</taxon>
        <taxon>Bacillota</taxon>
        <taxon>Bacilli</taxon>
        <taxon>Lactobacillales</taxon>
        <taxon>Lactobacillaceae</taxon>
        <taxon>Lactobacillus</taxon>
    </lineage>
</organism>
<dbReference type="STRING" id="1122152.GCA_000425905_01092"/>
<feature type="transmembrane region" description="Helical" evidence="6">
    <location>
        <begin position="346"/>
        <end position="371"/>
    </location>
</feature>
<dbReference type="Proteomes" id="UP000051931">
    <property type="component" value="Unassembled WGS sequence"/>
</dbReference>
<dbReference type="EMBL" id="AZFB01000006">
    <property type="protein sequence ID" value="KRL62978.1"/>
    <property type="molecule type" value="Genomic_DNA"/>
</dbReference>
<dbReference type="GO" id="GO:0022857">
    <property type="term" value="F:transmembrane transporter activity"/>
    <property type="evidence" value="ECO:0007669"/>
    <property type="project" value="InterPro"/>
</dbReference>
<dbReference type="Pfam" id="PF07690">
    <property type="entry name" value="MFS_1"/>
    <property type="match status" value="1"/>
</dbReference>
<evidence type="ECO:0000256" key="6">
    <source>
        <dbReference type="SAM" id="Phobius"/>
    </source>
</evidence>
<feature type="transmembrane region" description="Helical" evidence="6">
    <location>
        <begin position="310"/>
        <end position="334"/>
    </location>
</feature>
<feature type="transmembrane region" description="Helical" evidence="6">
    <location>
        <begin position="283"/>
        <end position="304"/>
    </location>
</feature>
<dbReference type="InterPro" id="IPR036259">
    <property type="entry name" value="MFS_trans_sf"/>
</dbReference>
<dbReference type="PATRIC" id="fig|1122152.4.peg.1194"/>
<comment type="caution">
    <text evidence="7">The sequence shown here is derived from an EMBL/GenBank/DDBJ whole genome shotgun (WGS) entry which is preliminary data.</text>
</comment>
<evidence type="ECO:0000313" key="8">
    <source>
        <dbReference type="Proteomes" id="UP000051931"/>
    </source>
</evidence>
<feature type="transmembrane region" description="Helical" evidence="6">
    <location>
        <begin position="252"/>
        <end position="271"/>
    </location>
</feature>
<proteinExistence type="predicted"/>
<feature type="transmembrane region" description="Helical" evidence="6">
    <location>
        <begin position="71"/>
        <end position="89"/>
    </location>
</feature>
<keyword evidence="8" id="KW-1185">Reference proteome</keyword>
<sequence>MRKIYKLTLNDFISTVAIQAFDVYTIWYIAQVTQDQHLIALFGSVGIFNIILSPIGGAYSDSYSKARIIQITSYLKTCLFGLLLVYLLVNHQKVSYSIIIVSAALSIVNAFYTPAIESIVPEISTDENDLFKNNTFISMAGQIASLAGAGVGSLLIVVFYPTLSYLAVFGITLISAIFVIKLGAAKTESHKNQPVKLLAFKHIFKGFKTIWSIDIIKILFPYACLMNLSYWLYYYLMPIYLSKEFPTFKFAYSLQEFTIAFAAFICGIYLTKFSNYIVKYSKLYVPFLLAQSIGIVLMPLLFMITNNEVVKLAILLGAWLLYGVFNFLSSLIFVTKIQQLVDGSKLGTTFGIIFSIFGALSPISAGFSGLIKEINSITVFLVGSIMILTVVVMLLDKRIKKLFITKTE</sequence>
<dbReference type="eggNOG" id="COG2814">
    <property type="taxonomic scope" value="Bacteria"/>
</dbReference>
<evidence type="ECO:0000313" key="7">
    <source>
        <dbReference type="EMBL" id="KRL62978.1"/>
    </source>
</evidence>
<dbReference type="SUPFAM" id="SSF103473">
    <property type="entry name" value="MFS general substrate transporter"/>
    <property type="match status" value="1"/>
</dbReference>
<feature type="transmembrane region" description="Helical" evidence="6">
    <location>
        <begin position="210"/>
        <end position="232"/>
    </location>
</feature>
<reference evidence="7 8" key="1">
    <citation type="journal article" date="2015" name="Genome Announc.">
        <title>Expanding the biotechnology potential of lactobacilli through comparative genomics of 213 strains and associated genera.</title>
        <authorList>
            <person name="Sun Z."/>
            <person name="Harris H.M."/>
            <person name="McCann A."/>
            <person name="Guo C."/>
            <person name="Argimon S."/>
            <person name="Zhang W."/>
            <person name="Yang X."/>
            <person name="Jeffery I.B."/>
            <person name="Cooney J.C."/>
            <person name="Kagawa T.F."/>
            <person name="Liu W."/>
            <person name="Song Y."/>
            <person name="Salvetti E."/>
            <person name="Wrobel A."/>
            <person name="Rasinkangas P."/>
            <person name="Parkhill J."/>
            <person name="Rea M.C."/>
            <person name="O'Sullivan O."/>
            <person name="Ritari J."/>
            <person name="Douillard F.P."/>
            <person name="Paul Ross R."/>
            <person name="Yang R."/>
            <person name="Briner A.E."/>
            <person name="Felis G.E."/>
            <person name="de Vos W.M."/>
            <person name="Barrangou R."/>
            <person name="Klaenhammer T.R."/>
            <person name="Caufield P.W."/>
            <person name="Cui Y."/>
            <person name="Zhang H."/>
            <person name="O'Toole P.W."/>
        </authorList>
    </citation>
    <scope>NUCLEOTIDE SEQUENCE [LARGE SCALE GENOMIC DNA]</scope>
    <source>
        <strain evidence="7 8">DSM 15354</strain>
    </source>
</reference>
<name>A0A0R1S8E1_9LACO</name>
<evidence type="ECO:0000256" key="2">
    <source>
        <dbReference type="ARBA" id="ARBA00022475"/>
    </source>
</evidence>
<dbReference type="CDD" id="cd06173">
    <property type="entry name" value="MFS_MefA_like"/>
    <property type="match status" value="1"/>
</dbReference>
<evidence type="ECO:0000256" key="5">
    <source>
        <dbReference type="ARBA" id="ARBA00023136"/>
    </source>
</evidence>
<evidence type="ECO:0000256" key="1">
    <source>
        <dbReference type="ARBA" id="ARBA00004651"/>
    </source>
</evidence>
<dbReference type="Gene3D" id="1.20.1250.20">
    <property type="entry name" value="MFS general substrate transporter like domains"/>
    <property type="match status" value="1"/>
</dbReference>
<dbReference type="PANTHER" id="PTHR23513:SF6">
    <property type="entry name" value="MAJOR FACILITATOR SUPERFAMILY ASSOCIATED DOMAIN-CONTAINING PROTEIN"/>
    <property type="match status" value="1"/>
</dbReference>
<evidence type="ECO:0000256" key="4">
    <source>
        <dbReference type="ARBA" id="ARBA00022989"/>
    </source>
</evidence>
<evidence type="ECO:0000256" key="3">
    <source>
        <dbReference type="ARBA" id="ARBA00022692"/>
    </source>
</evidence>
<comment type="subcellular location">
    <subcellularLocation>
        <location evidence="1">Cell membrane</location>
        <topology evidence="1">Multi-pass membrane protein</topology>
    </subcellularLocation>
</comment>
<protein>
    <submittedName>
        <fullName evidence="7">Major facilitator superfamily permease</fullName>
    </submittedName>
</protein>
<feature type="transmembrane region" description="Helical" evidence="6">
    <location>
        <begin position="377"/>
        <end position="395"/>
    </location>
</feature>
<accession>A0A0R1S8E1</accession>
<dbReference type="AlphaFoldDB" id="A0A0R1S8E1"/>
<keyword evidence="3 6" id="KW-0812">Transmembrane</keyword>
<dbReference type="InterPro" id="IPR011701">
    <property type="entry name" value="MFS"/>
</dbReference>
<feature type="transmembrane region" description="Helical" evidence="6">
    <location>
        <begin position="136"/>
        <end position="159"/>
    </location>
</feature>
<keyword evidence="4 6" id="KW-1133">Transmembrane helix</keyword>
<feature type="transmembrane region" description="Helical" evidence="6">
    <location>
        <begin position="165"/>
        <end position="184"/>
    </location>
</feature>
<dbReference type="RefSeq" id="WP_027825058.1">
    <property type="nucleotide sequence ID" value="NZ_AUEI01000008.1"/>
</dbReference>
<keyword evidence="5 6" id="KW-0472">Membrane</keyword>